<keyword evidence="3" id="KW-1185">Reference proteome</keyword>
<dbReference type="Gramene" id="HORVU.MOREX.r2.6HG0472920.1">
    <property type="protein sequence ID" value="HORVU.MOREX.r2.6HG0472920.1"/>
    <property type="gene ID" value="HORVU.MOREX.r2.6HG0472920"/>
</dbReference>
<name>A0A8I6Y9U2_HORVV</name>
<protein>
    <recommendedName>
        <fullName evidence="4">Proline-rich protein PRCC</fullName>
    </recommendedName>
</protein>
<dbReference type="EnsemblPlants" id="HORVU.MOREX.r3.6HG0570460.1">
    <property type="protein sequence ID" value="HORVU.MOREX.r3.6HG0570460.1"/>
    <property type="gene ID" value="HORVU.MOREX.r3.6HG0570460"/>
</dbReference>
<dbReference type="Proteomes" id="UP000011116">
    <property type="component" value="Chromosome 6H"/>
</dbReference>
<accession>A0A8I6Y9U2</accession>
<sequence>MEIIVFLKKRVKPSPLHKKYPAEAQPRKLPPLPRTLPDHRLRSPSTTPTPTPTPTRNKPQSRRGRLPPAPDDRAANMDSLLATYASSDEDADESIPSPAPATRRGEASGKPAGGIFSALPQPKSAPIFSSLPAPKSAPTFSSIPPPKSSAYSGNPKRVVQFRPPPIRQTTGVSSDEEDDAEKRRPSASEAPPPLSAGSGPVSSFLPAPRHSLGFGSGAARRSAVDTAGPERSNLGAAGPSSSAVNRGAPERSDTGPADEDGPEESSDEDAMPAPEQQQEQQGLGVGAGDVQHQGYDAGVGNANGYEGYAWDPNYYANYGLDPNSNLNYGTEPQYAAYGVEQGGGYGNGYGGEHSGGYGHSTAPPCGGEYTGGYSAEAVAMAAPPMREPALPPELGRIGVKRGRRDMPMEIIEVNQAELVKNRPREDKSKLTGMAFGPSYQAAPSGKGKPSKLQKRKHQIGSLFYDLKQKEMELSERRAKGFLTKAETQAKYGW</sequence>
<dbReference type="Pfam" id="PF10253">
    <property type="entry name" value="PRCC"/>
    <property type="match status" value="1"/>
</dbReference>
<feature type="region of interest" description="Disordered" evidence="1">
    <location>
        <begin position="422"/>
        <end position="455"/>
    </location>
</feature>
<evidence type="ECO:0000313" key="3">
    <source>
        <dbReference type="Proteomes" id="UP000011116"/>
    </source>
</evidence>
<dbReference type="PANTHER" id="PTHR13621">
    <property type="entry name" value="PROLINE-RICH PROTEIN PRCC"/>
    <property type="match status" value="1"/>
</dbReference>
<feature type="region of interest" description="Disordered" evidence="1">
    <location>
        <begin position="12"/>
        <end position="295"/>
    </location>
</feature>
<dbReference type="InterPro" id="IPR018800">
    <property type="entry name" value="PRCC"/>
</dbReference>
<organism evidence="2 3">
    <name type="scientific">Hordeum vulgare subsp. vulgare</name>
    <name type="common">Domesticated barley</name>
    <dbReference type="NCBI Taxonomy" id="112509"/>
    <lineage>
        <taxon>Eukaryota</taxon>
        <taxon>Viridiplantae</taxon>
        <taxon>Streptophyta</taxon>
        <taxon>Embryophyta</taxon>
        <taxon>Tracheophyta</taxon>
        <taxon>Spermatophyta</taxon>
        <taxon>Magnoliopsida</taxon>
        <taxon>Liliopsida</taxon>
        <taxon>Poales</taxon>
        <taxon>Poaceae</taxon>
        <taxon>BOP clade</taxon>
        <taxon>Pooideae</taxon>
        <taxon>Triticodae</taxon>
        <taxon>Triticeae</taxon>
        <taxon>Hordeinae</taxon>
        <taxon>Hordeum</taxon>
    </lineage>
</organism>
<dbReference type="Gramene" id="HORVU.MOREX.r3.6HG0570460.1">
    <property type="protein sequence ID" value="HORVU.MOREX.r3.6HG0570460.1"/>
    <property type="gene ID" value="HORVU.MOREX.r3.6HG0570460"/>
</dbReference>
<dbReference type="GO" id="GO:0005634">
    <property type="term" value="C:nucleus"/>
    <property type="evidence" value="ECO:0000318"/>
    <property type="project" value="GO_Central"/>
</dbReference>
<evidence type="ECO:0000256" key="1">
    <source>
        <dbReference type="SAM" id="MobiDB-lite"/>
    </source>
</evidence>
<proteinExistence type="predicted"/>
<feature type="compositionally biased region" description="Acidic residues" evidence="1">
    <location>
        <begin position="256"/>
        <end position="270"/>
    </location>
</feature>
<dbReference type="PANTHER" id="PTHR13621:SF2">
    <property type="entry name" value="PROLINE-RICH PROTEIN PRCC"/>
    <property type="match status" value="1"/>
</dbReference>
<dbReference type="SMR" id="A0A8I6Y9U2"/>
<evidence type="ECO:0008006" key="4">
    <source>
        <dbReference type="Google" id="ProtNLM"/>
    </source>
</evidence>
<evidence type="ECO:0000313" key="2">
    <source>
        <dbReference type="EnsemblPlants" id="HORVU.MOREX.r3.6HG0570460.1"/>
    </source>
</evidence>
<reference evidence="2" key="2">
    <citation type="submission" date="2020-10" db="EMBL/GenBank/DDBJ databases">
        <authorList>
            <person name="Scholz U."/>
            <person name="Mascher M."/>
            <person name="Fiebig A."/>
        </authorList>
    </citation>
    <scope>NUCLEOTIDE SEQUENCE [LARGE SCALE GENOMIC DNA]</scope>
    <source>
        <strain evidence="2">cv. Morex</strain>
    </source>
</reference>
<gene>
    <name evidence="2" type="primary">LOC123402539</name>
</gene>
<reference evidence="3" key="1">
    <citation type="journal article" date="2012" name="Nature">
        <title>A physical, genetic and functional sequence assembly of the barley genome.</title>
        <authorList>
            <consortium name="The International Barley Genome Sequencing Consortium"/>
            <person name="Mayer K.F."/>
            <person name="Waugh R."/>
            <person name="Brown J.W."/>
            <person name="Schulman A."/>
            <person name="Langridge P."/>
            <person name="Platzer M."/>
            <person name="Fincher G.B."/>
            <person name="Muehlbauer G.J."/>
            <person name="Sato K."/>
            <person name="Close T.J."/>
            <person name="Wise R.P."/>
            <person name="Stein N."/>
        </authorList>
    </citation>
    <scope>NUCLEOTIDE SEQUENCE [LARGE SCALE GENOMIC DNA]</scope>
    <source>
        <strain evidence="3">cv. Morex</strain>
    </source>
</reference>
<dbReference type="AlphaFoldDB" id="A0A8I6Y9U2"/>
<reference evidence="2" key="3">
    <citation type="submission" date="2022-01" db="UniProtKB">
        <authorList>
            <consortium name="EnsemblPlants"/>
        </authorList>
    </citation>
    <scope>IDENTIFICATION</scope>
    <source>
        <strain evidence="2">subsp. vulgare</strain>
    </source>
</reference>